<organism evidence="5">
    <name type="scientific">Aureoumbra lagunensis</name>
    <dbReference type="NCBI Taxonomy" id="44058"/>
    <lineage>
        <taxon>Eukaryota</taxon>
        <taxon>Sar</taxon>
        <taxon>Stramenopiles</taxon>
        <taxon>Ochrophyta</taxon>
        <taxon>Pelagophyceae</taxon>
        <taxon>Pelagomonadales</taxon>
        <taxon>Aureoumbra</taxon>
    </lineage>
</organism>
<comment type="similarity">
    <text evidence="1">Belongs to the flavin monoamine oxidase family.</text>
</comment>
<dbReference type="PANTHER" id="PTHR43563">
    <property type="entry name" value="AMINE OXIDASE"/>
    <property type="match status" value="1"/>
</dbReference>
<dbReference type="EC" id="1.4.3.4" evidence="2"/>
<name>A0A7S3K399_9STRA</name>
<reference evidence="5" key="1">
    <citation type="submission" date="2021-01" db="EMBL/GenBank/DDBJ databases">
        <authorList>
            <person name="Corre E."/>
            <person name="Pelletier E."/>
            <person name="Niang G."/>
            <person name="Scheremetjew M."/>
            <person name="Finn R."/>
            <person name="Kale V."/>
            <person name="Holt S."/>
            <person name="Cochrane G."/>
            <person name="Meng A."/>
            <person name="Brown T."/>
            <person name="Cohen L."/>
        </authorList>
    </citation>
    <scope>NUCLEOTIDE SEQUENCE</scope>
    <source>
        <strain evidence="5">CCMP1510</strain>
    </source>
</reference>
<dbReference type="InterPro" id="IPR050703">
    <property type="entry name" value="Flavin_MAO"/>
</dbReference>
<dbReference type="PANTHER" id="PTHR43563:SF14">
    <property type="entry name" value="AMINE OXIDASE"/>
    <property type="match status" value="1"/>
</dbReference>
<dbReference type="AlphaFoldDB" id="A0A7S3K399"/>
<evidence type="ECO:0000256" key="1">
    <source>
        <dbReference type="ARBA" id="ARBA00005995"/>
    </source>
</evidence>
<proteinExistence type="inferred from homology"/>
<dbReference type="EMBL" id="HBIJ01021875">
    <property type="protein sequence ID" value="CAE0373408.1"/>
    <property type="molecule type" value="Transcribed_RNA"/>
</dbReference>
<evidence type="ECO:0000256" key="2">
    <source>
        <dbReference type="ARBA" id="ARBA00012804"/>
    </source>
</evidence>
<dbReference type="SUPFAM" id="SSF54373">
    <property type="entry name" value="FAD-linked reductases, C-terminal domain"/>
    <property type="match status" value="1"/>
</dbReference>
<dbReference type="Gene3D" id="3.50.50.60">
    <property type="entry name" value="FAD/NAD(P)-binding domain"/>
    <property type="match status" value="2"/>
</dbReference>
<dbReference type="InterPro" id="IPR002937">
    <property type="entry name" value="Amino_oxidase"/>
</dbReference>
<gene>
    <name evidence="5" type="ORF">ALAG00032_LOCUS14209</name>
</gene>
<evidence type="ECO:0000256" key="3">
    <source>
        <dbReference type="ARBA" id="ARBA00048448"/>
    </source>
</evidence>
<protein>
    <recommendedName>
        <fullName evidence="2">monoamine oxidase</fullName>
        <ecNumber evidence="2">1.4.3.4</ecNumber>
    </recommendedName>
</protein>
<evidence type="ECO:0000259" key="4">
    <source>
        <dbReference type="Pfam" id="PF01593"/>
    </source>
</evidence>
<feature type="domain" description="Amine oxidase" evidence="4">
    <location>
        <begin position="23"/>
        <end position="105"/>
    </location>
</feature>
<comment type="catalytic activity">
    <reaction evidence="3">
        <text>a secondary aliphatic amine + O2 + H2O = a primary amine + an aldehyde + H2O2</text>
        <dbReference type="Rhea" id="RHEA:26414"/>
        <dbReference type="ChEBI" id="CHEBI:15377"/>
        <dbReference type="ChEBI" id="CHEBI:15379"/>
        <dbReference type="ChEBI" id="CHEBI:16240"/>
        <dbReference type="ChEBI" id="CHEBI:17478"/>
        <dbReference type="ChEBI" id="CHEBI:58855"/>
        <dbReference type="ChEBI" id="CHEBI:65296"/>
        <dbReference type="EC" id="1.4.3.4"/>
    </reaction>
</comment>
<feature type="domain" description="Amine oxidase" evidence="4">
    <location>
        <begin position="109"/>
        <end position="361"/>
    </location>
</feature>
<evidence type="ECO:0000313" key="5">
    <source>
        <dbReference type="EMBL" id="CAE0373408.1"/>
    </source>
</evidence>
<dbReference type="SUPFAM" id="SSF51905">
    <property type="entry name" value="FAD/NAD(P)-binding domain"/>
    <property type="match status" value="1"/>
</dbReference>
<sequence length="380" mass="41437">MHKDNMKLGIYDSVVVGAGISALLTAQRLSLMGRRVVILEGRSRIGGRLVATEQGFDLGAAWCWPSQERILSGLAKDLGIETFPQPADGMAVMEPGGMQFPDEGAAGPGAIRFRGGLGGLTKRLAETLNADLVTIYTDQAVSQVQTNQDSVMVTSTSSSGEMKEWQARTCIITAPPRVAATSINFSPQLNKDQREAMLSISTWMGETTKIVLEYETNWWQKHDALSGAVFSHVGPLSQIWDNSDAEQNLFALAAFSFDKHAQYLRNLNDDELAKVLTKQLGRAFSVSSPPLPIAIHSAHWITEPFTYAKPPSALPDTRNYGHKLLSQPHHEAVFFAGTETEPYHGHVEGALRSALRVTDQVQAFLIKQENASTTCRAATS</sequence>
<accession>A0A7S3K399</accession>
<dbReference type="InterPro" id="IPR036188">
    <property type="entry name" value="FAD/NAD-bd_sf"/>
</dbReference>
<dbReference type="GO" id="GO:0097621">
    <property type="term" value="F:monoamine oxidase activity"/>
    <property type="evidence" value="ECO:0007669"/>
    <property type="project" value="UniProtKB-EC"/>
</dbReference>
<dbReference type="Pfam" id="PF01593">
    <property type="entry name" value="Amino_oxidase"/>
    <property type="match status" value="2"/>
</dbReference>